<comment type="subcellular location">
    <subcellularLocation>
        <location evidence="1">Membrane</location>
    </subcellularLocation>
</comment>
<dbReference type="InterPro" id="IPR013106">
    <property type="entry name" value="Ig_V-set"/>
</dbReference>
<evidence type="ECO:0000313" key="9">
    <source>
        <dbReference type="Ensembl" id="ENSTMTP00000022658.1"/>
    </source>
</evidence>
<dbReference type="GO" id="GO:0004888">
    <property type="term" value="F:transmembrane signaling receptor activity"/>
    <property type="evidence" value="ECO:0007669"/>
    <property type="project" value="TreeGrafter"/>
</dbReference>
<keyword evidence="3 7" id="KW-0732">Signal</keyword>
<evidence type="ECO:0000259" key="8">
    <source>
        <dbReference type="PROSITE" id="PS50835"/>
    </source>
</evidence>
<reference evidence="9" key="1">
    <citation type="submission" date="2025-08" db="UniProtKB">
        <authorList>
            <consortium name="Ensembl"/>
        </authorList>
    </citation>
    <scope>IDENTIFICATION</scope>
</reference>
<keyword evidence="10" id="KW-1185">Reference proteome</keyword>
<dbReference type="Gene3D" id="2.60.40.10">
    <property type="entry name" value="Immunoglobulins"/>
    <property type="match status" value="1"/>
</dbReference>
<feature type="signal peptide" evidence="7">
    <location>
        <begin position="1"/>
        <end position="21"/>
    </location>
</feature>
<dbReference type="SUPFAM" id="SSF48726">
    <property type="entry name" value="Immunoglobulin"/>
    <property type="match status" value="1"/>
</dbReference>
<dbReference type="Proteomes" id="UP000472274">
    <property type="component" value="Unplaced"/>
</dbReference>
<protein>
    <recommendedName>
        <fullName evidence="8">Ig-like domain-containing protein</fullName>
    </recommendedName>
</protein>
<evidence type="ECO:0000313" key="10">
    <source>
        <dbReference type="Proteomes" id="UP000472274"/>
    </source>
</evidence>
<feature type="chain" id="PRO_5025630387" description="Ig-like domain-containing protein" evidence="7">
    <location>
        <begin position="22"/>
        <end position="209"/>
    </location>
</feature>
<evidence type="ECO:0000256" key="7">
    <source>
        <dbReference type="SAM" id="SignalP"/>
    </source>
</evidence>
<dbReference type="FunFam" id="2.60.40.10:FF:000370">
    <property type="entry name" value="CMRF35-like molecule 1"/>
    <property type="match status" value="1"/>
</dbReference>
<name>A0A674JPM3_9SAUR</name>
<evidence type="ECO:0000256" key="4">
    <source>
        <dbReference type="ARBA" id="ARBA00023136"/>
    </source>
</evidence>
<organism evidence="9 10">
    <name type="scientific">Terrapene triunguis</name>
    <name type="common">Three-toed box turtle</name>
    <dbReference type="NCBI Taxonomy" id="2587831"/>
    <lineage>
        <taxon>Eukaryota</taxon>
        <taxon>Metazoa</taxon>
        <taxon>Chordata</taxon>
        <taxon>Craniata</taxon>
        <taxon>Vertebrata</taxon>
        <taxon>Euteleostomi</taxon>
        <taxon>Archelosauria</taxon>
        <taxon>Testudinata</taxon>
        <taxon>Testudines</taxon>
        <taxon>Cryptodira</taxon>
        <taxon>Durocryptodira</taxon>
        <taxon>Testudinoidea</taxon>
        <taxon>Emydidae</taxon>
        <taxon>Terrapene</taxon>
    </lineage>
</organism>
<evidence type="ECO:0000256" key="1">
    <source>
        <dbReference type="ARBA" id="ARBA00004370"/>
    </source>
</evidence>
<dbReference type="PANTHER" id="PTHR11860:SF87">
    <property type="entry name" value="CMRF35-LIKE MOLECULE 8"/>
    <property type="match status" value="1"/>
</dbReference>
<dbReference type="InterPro" id="IPR007110">
    <property type="entry name" value="Ig-like_dom"/>
</dbReference>
<dbReference type="InterPro" id="IPR050671">
    <property type="entry name" value="CD300_family_receptors"/>
</dbReference>
<keyword evidence="4" id="KW-0472">Membrane</keyword>
<dbReference type="GeneTree" id="ENSGT00940000159622"/>
<evidence type="ECO:0000256" key="5">
    <source>
        <dbReference type="ARBA" id="ARBA00023157"/>
    </source>
</evidence>
<evidence type="ECO:0000256" key="6">
    <source>
        <dbReference type="SAM" id="MobiDB-lite"/>
    </source>
</evidence>
<evidence type="ECO:0000256" key="2">
    <source>
        <dbReference type="ARBA" id="ARBA00022692"/>
    </source>
</evidence>
<feature type="region of interest" description="Disordered" evidence="6">
    <location>
        <begin position="186"/>
        <end position="209"/>
    </location>
</feature>
<feature type="domain" description="Ig-like" evidence="8">
    <location>
        <begin position="33"/>
        <end position="143"/>
    </location>
</feature>
<keyword evidence="5" id="KW-1015">Disulfide bond</keyword>
<dbReference type="CDD" id="cd05716">
    <property type="entry name" value="IgV_pIgR_like"/>
    <property type="match status" value="1"/>
</dbReference>
<dbReference type="Pfam" id="PF07686">
    <property type="entry name" value="V-set"/>
    <property type="match status" value="1"/>
</dbReference>
<dbReference type="InParanoid" id="A0A674JPM3"/>
<dbReference type="GO" id="GO:0005886">
    <property type="term" value="C:plasma membrane"/>
    <property type="evidence" value="ECO:0007669"/>
    <property type="project" value="TreeGrafter"/>
</dbReference>
<dbReference type="Ensembl" id="ENSTMTT00000023461.1">
    <property type="protein sequence ID" value="ENSTMTP00000022658.1"/>
    <property type="gene ID" value="ENSTMTG00000016558.1"/>
</dbReference>
<dbReference type="InterPro" id="IPR003599">
    <property type="entry name" value="Ig_sub"/>
</dbReference>
<sequence>MPPPQGTGCILLFFGVRRILSLSLALSNSPSCPTGCWAVTGPGSVHGLPGGSVAVRCQYERGYEDYLKFWCRAGTVWCSSGHIVETNGSEAKVKWGRVSIQDNHTQRVFTVTVKNLTLADTGTYQCGVHRTLLPDLRDTVNVTVSPGKSLRCPPAPALRRGPAQSCEGPEGGRCPRLHTGHRAPPQLPAAPFAPRRPGPCPMRGLTGVE</sequence>
<keyword evidence="2" id="KW-0812">Transmembrane</keyword>
<accession>A0A674JPM3</accession>
<dbReference type="AlphaFoldDB" id="A0A674JPM3"/>
<dbReference type="SMART" id="SM00409">
    <property type="entry name" value="IG"/>
    <property type="match status" value="1"/>
</dbReference>
<dbReference type="PANTHER" id="PTHR11860">
    <property type="entry name" value="POLYMERIC-IMMUNOGLOBULIN RECEPTOR"/>
    <property type="match status" value="1"/>
</dbReference>
<reference evidence="9" key="2">
    <citation type="submission" date="2025-09" db="UniProtKB">
        <authorList>
            <consortium name="Ensembl"/>
        </authorList>
    </citation>
    <scope>IDENTIFICATION</scope>
</reference>
<dbReference type="PROSITE" id="PS50835">
    <property type="entry name" value="IG_LIKE"/>
    <property type="match status" value="1"/>
</dbReference>
<proteinExistence type="predicted"/>
<dbReference type="InterPro" id="IPR013783">
    <property type="entry name" value="Ig-like_fold"/>
</dbReference>
<dbReference type="InterPro" id="IPR036179">
    <property type="entry name" value="Ig-like_dom_sf"/>
</dbReference>
<evidence type="ECO:0000256" key="3">
    <source>
        <dbReference type="ARBA" id="ARBA00022729"/>
    </source>
</evidence>